<sequence>MPLQLRSSNNTHYLRETKHALRVTNFCNSNFCGVRFVFCNLFFFNESSVSGCPGFWLVDPLGGEVLEVPGGTIASCVCDSIMSNTYKIVRFIAWREIDSVPPCELSVNKTSACGNMHWLVNEDDEVGRNPNRIISFDFKKEELFWTPHPNIHFSRYNYMSKTYNSYTAAYLEDLRNDSLNLVSYKFTLGLLESKDFEGKKKH</sequence>
<keyword evidence="2" id="KW-1185">Reference proteome</keyword>
<evidence type="ECO:0008006" key="3">
    <source>
        <dbReference type="Google" id="ProtNLM"/>
    </source>
</evidence>
<accession>A0A498IXI6</accession>
<evidence type="ECO:0000313" key="1">
    <source>
        <dbReference type="EMBL" id="RXH87027.1"/>
    </source>
</evidence>
<protein>
    <recommendedName>
        <fullName evidence="3">F-box associated domain-containing protein</fullName>
    </recommendedName>
</protein>
<comment type="caution">
    <text evidence="1">The sequence shown here is derived from an EMBL/GenBank/DDBJ whole genome shotgun (WGS) entry which is preliminary data.</text>
</comment>
<organism evidence="1 2">
    <name type="scientific">Malus domestica</name>
    <name type="common">Apple</name>
    <name type="synonym">Pyrus malus</name>
    <dbReference type="NCBI Taxonomy" id="3750"/>
    <lineage>
        <taxon>Eukaryota</taxon>
        <taxon>Viridiplantae</taxon>
        <taxon>Streptophyta</taxon>
        <taxon>Embryophyta</taxon>
        <taxon>Tracheophyta</taxon>
        <taxon>Spermatophyta</taxon>
        <taxon>Magnoliopsida</taxon>
        <taxon>eudicotyledons</taxon>
        <taxon>Gunneridae</taxon>
        <taxon>Pentapetalae</taxon>
        <taxon>rosids</taxon>
        <taxon>fabids</taxon>
        <taxon>Rosales</taxon>
        <taxon>Rosaceae</taxon>
        <taxon>Amygdaloideae</taxon>
        <taxon>Maleae</taxon>
        <taxon>Malus</taxon>
    </lineage>
</organism>
<name>A0A498IXI6_MALDO</name>
<evidence type="ECO:0000313" key="2">
    <source>
        <dbReference type="Proteomes" id="UP000290289"/>
    </source>
</evidence>
<dbReference type="AlphaFoldDB" id="A0A498IXI6"/>
<gene>
    <name evidence="1" type="ORF">DVH24_028527</name>
</gene>
<proteinExistence type="predicted"/>
<reference evidence="1 2" key="1">
    <citation type="submission" date="2018-10" db="EMBL/GenBank/DDBJ databases">
        <title>A high-quality apple genome assembly.</title>
        <authorList>
            <person name="Hu J."/>
        </authorList>
    </citation>
    <scope>NUCLEOTIDE SEQUENCE [LARGE SCALE GENOMIC DNA]</scope>
    <source>
        <strain evidence="2">cv. HFTH1</strain>
        <tissue evidence="1">Young leaf</tissue>
    </source>
</reference>
<dbReference type="Proteomes" id="UP000290289">
    <property type="component" value="Chromosome 10"/>
</dbReference>
<dbReference type="EMBL" id="RDQH01000336">
    <property type="protein sequence ID" value="RXH87027.1"/>
    <property type="molecule type" value="Genomic_DNA"/>
</dbReference>